<comment type="caution">
    <text evidence="3">The sequence shown here is derived from an EMBL/GenBank/DDBJ whole genome shotgun (WGS) entry which is preliminary data.</text>
</comment>
<dbReference type="GO" id="GO:0016020">
    <property type="term" value="C:membrane"/>
    <property type="evidence" value="ECO:0007669"/>
    <property type="project" value="TreeGrafter"/>
</dbReference>
<evidence type="ECO:0000313" key="3">
    <source>
        <dbReference type="EMBL" id="KAJ8910700.1"/>
    </source>
</evidence>
<proteinExistence type="predicted"/>
<keyword evidence="1" id="KW-0472">Membrane</keyword>
<accession>A0AAV8V9L8</accession>
<feature type="transmembrane region" description="Helical" evidence="1">
    <location>
        <begin position="130"/>
        <end position="146"/>
    </location>
</feature>
<evidence type="ECO:0000256" key="2">
    <source>
        <dbReference type="SAM" id="SignalP"/>
    </source>
</evidence>
<sequence length="226" mass="25142">MFRQCLVIATLTISASSGYNVIEGILSDCASQNEMIKCLKVKGFKVINRAIASKRLDITDGVSLTHNNRMAKSLALAVNDTELYNIGSDELDGLLRDATYRFLETHKLDVNVPRLIEEGRKRRRGGHNGALYWALAIKGSFLAMAYKGIAVMAGLALIMGKMALLLSAILGLKKLIGGGHQSTTFEIIKQPKYSEQHTYSSSFEEDGHHHRSYDIFPSKRIYKTYI</sequence>
<keyword evidence="2" id="KW-0732">Signal</keyword>
<protein>
    <recommendedName>
        <fullName evidence="5">Osiris 11</fullName>
    </recommendedName>
</protein>
<keyword evidence="4" id="KW-1185">Reference proteome</keyword>
<feature type="chain" id="PRO_5043989858" description="Osiris 11" evidence="2">
    <location>
        <begin position="18"/>
        <end position="226"/>
    </location>
</feature>
<dbReference type="EMBL" id="JANEYG010000260">
    <property type="protein sequence ID" value="KAJ8910700.1"/>
    <property type="molecule type" value="Genomic_DNA"/>
</dbReference>
<dbReference type="InterPro" id="IPR012464">
    <property type="entry name" value="DUF1676"/>
</dbReference>
<organism evidence="3 4">
    <name type="scientific">Exocentrus adspersus</name>
    <dbReference type="NCBI Taxonomy" id="1586481"/>
    <lineage>
        <taxon>Eukaryota</taxon>
        <taxon>Metazoa</taxon>
        <taxon>Ecdysozoa</taxon>
        <taxon>Arthropoda</taxon>
        <taxon>Hexapoda</taxon>
        <taxon>Insecta</taxon>
        <taxon>Pterygota</taxon>
        <taxon>Neoptera</taxon>
        <taxon>Endopterygota</taxon>
        <taxon>Coleoptera</taxon>
        <taxon>Polyphaga</taxon>
        <taxon>Cucujiformia</taxon>
        <taxon>Chrysomeloidea</taxon>
        <taxon>Cerambycidae</taxon>
        <taxon>Lamiinae</taxon>
        <taxon>Acanthocinini</taxon>
        <taxon>Exocentrus</taxon>
    </lineage>
</organism>
<dbReference type="PANTHER" id="PTHR21879">
    <property type="entry name" value="FI03362P-RELATED-RELATED"/>
    <property type="match status" value="1"/>
</dbReference>
<dbReference type="AlphaFoldDB" id="A0AAV8V9L8"/>
<evidence type="ECO:0008006" key="5">
    <source>
        <dbReference type="Google" id="ProtNLM"/>
    </source>
</evidence>
<keyword evidence="1" id="KW-0812">Transmembrane</keyword>
<dbReference type="Proteomes" id="UP001159042">
    <property type="component" value="Unassembled WGS sequence"/>
</dbReference>
<keyword evidence="1" id="KW-1133">Transmembrane helix</keyword>
<feature type="signal peptide" evidence="2">
    <location>
        <begin position="1"/>
        <end position="17"/>
    </location>
</feature>
<feature type="transmembrane region" description="Helical" evidence="1">
    <location>
        <begin position="152"/>
        <end position="172"/>
    </location>
</feature>
<dbReference type="PANTHER" id="PTHR21879:SF14">
    <property type="entry name" value="OSIRIS 8"/>
    <property type="match status" value="1"/>
</dbReference>
<name>A0AAV8V9L8_9CUCU</name>
<evidence type="ECO:0000313" key="4">
    <source>
        <dbReference type="Proteomes" id="UP001159042"/>
    </source>
</evidence>
<gene>
    <name evidence="3" type="ORF">NQ315_002027</name>
</gene>
<reference evidence="3 4" key="1">
    <citation type="journal article" date="2023" name="Insect Mol. Biol.">
        <title>Genome sequencing provides insights into the evolution of gene families encoding plant cell wall-degrading enzymes in longhorned beetles.</title>
        <authorList>
            <person name="Shin N.R."/>
            <person name="Okamura Y."/>
            <person name="Kirsch R."/>
            <person name="Pauchet Y."/>
        </authorList>
    </citation>
    <scope>NUCLEOTIDE SEQUENCE [LARGE SCALE GENOMIC DNA]</scope>
    <source>
        <strain evidence="3">EAD_L_NR</strain>
    </source>
</reference>
<evidence type="ECO:0000256" key="1">
    <source>
        <dbReference type="SAM" id="Phobius"/>
    </source>
</evidence>
<dbReference type="Pfam" id="PF07898">
    <property type="entry name" value="DUF1676"/>
    <property type="match status" value="1"/>
</dbReference>